<feature type="zinc finger region" description="C3H1-type" evidence="6">
    <location>
        <begin position="185"/>
        <end position="219"/>
    </location>
</feature>
<feature type="compositionally biased region" description="Polar residues" evidence="7">
    <location>
        <begin position="34"/>
        <end position="56"/>
    </location>
</feature>
<dbReference type="EMBL" id="JAFCIX010000555">
    <property type="protein sequence ID" value="KAH6587679.1"/>
    <property type="molecule type" value="Genomic_DNA"/>
</dbReference>
<dbReference type="SMART" id="SM00356">
    <property type="entry name" value="ZnF_C3H1"/>
    <property type="match status" value="2"/>
</dbReference>
<dbReference type="PROSITE" id="PS00518">
    <property type="entry name" value="ZF_RING_1"/>
    <property type="match status" value="1"/>
</dbReference>
<proteinExistence type="predicted"/>
<sequence length="241" mass="26610">MQPPLAESSVLRQSCVSDLRISLDRLRLASPESTLGTGAITNNQETARALPSTSDMSRSRSTKSTIKRPSISRSVCRFYIGGHCKFGTKCRFLHDKQSKVDGPDCSICLETPFKYGLLSNCNHPFCINCIQKWMNKNDRDPELVSSGVIKKCPVCRMDAGYIIPSVTFAKAGVEKDGILAAHIRRASIIPCKYVQEGIRLGKTRPCPFAEKCFYSHNTTKDNHAKSKAKAPTIPLLCGIQL</sequence>
<reference evidence="10 11" key="1">
    <citation type="submission" date="2021-02" db="EMBL/GenBank/DDBJ databases">
        <title>Variation within the Batrachochytrium salamandrivorans European outbreak.</title>
        <authorList>
            <person name="Kelly M."/>
            <person name="Pasmans F."/>
            <person name="Shea T.P."/>
            <person name="Munoz J.F."/>
            <person name="Carranza S."/>
            <person name="Cuomo C.A."/>
            <person name="Martel A."/>
        </authorList>
    </citation>
    <scope>NUCLEOTIDE SEQUENCE [LARGE SCALE GENOMIC DNA]</scope>
    <source>
        <strain evidence="10 11">AMFP18/2</strain>
    </source>
</reference>
<dbReference type="Pfam" id="PF00097">
    <property type="entry name" value="zf-C3HC4"/>
    <property type="match status" value="1"/>
</dbReference>
<dbReference type="Pfam" id="PF18044">
    <property type="entry name" value="zf-CCCH_4"/>
    <property type="match status" value="1"/>
</dbReference>
<dbReference type="InterPro" id="IPR001841">
    <property type="entry name" value="Znf_RING"/>
</dbReference>
<keyword evidence="1" id="KW-0808">Transferase</keyword>
<dbReference type="InterPro" id="IPR018957">
    <property type="entry name" value="Znf_C3HC4_RING-type"/>
</dbReference>
<evidence type="ECO:0000256" key="4">
    <source>
        <dbReference type="ARBA" id="ARBA00022771"/>
    </source>
</evidence>
<dbReference type="InterPro" id="IPR045072">
    <property type="entry name" value="MKRN-like"/>
</dbReference>
<evidence type="ECO:0000256" key="1">
    <source>
        <dbReference type="ARBA" id="ARBA00022679"/>
    </source>
</evidence>
<keyword evidence="3" id="KW-0677">Repeat</keyword>
<feature type="domain" description="RING-type" evidence="8">
    <location>
        <begin position="105"/>
        <end position="156"/>
    </location>
</feature>
<dbReference type="InterPro" id="IPR041367">
    <property type="entry name" value="Znf-CCCH_4"/>
</dbReference>
<dbReference type="PANTHER" id="PTHR11224">
    <property type="entry name" value="MAKORIN-RELATED"/>
    <property type="match status" value="1"/>
</dbReference>
<dbReference type="SMART" id="SM00184">
    <property type="entry name" value="RING"/>
    <property type="match status" value="1"/>
</dbReference>
<keyword evidence="11" id="KW-1185">Reference proteome</keyword>
<dbReference type="Gene3D" id="2.30.30.1190">
    <property type="match status" value="1"/>
</dbReference>
<feature type="domain" description="C3H1-type" evidence="9">
    <location>
        <begin position="185"/>
        <end position="219"/>
    </location>
</feature>
<gene>
    <name evidence="10" type="ORF">BASA50_011283</name>
</gene>
<evidence type="ECO:0000313" key="11">
    <source>
        <dbReference type="Proteomes" id="UP001648503"/>
    </source>
</evidence>
<evidence type="ECO:0000256" key="3">
    <source>
        <dbReference type="ARBA" id="ARBA00022737"/>
    </source>
</evidence>
<accession>A0ABQ8EW75</accession>
<evidence type="ECO:0000256" key="6">
    <source>
        <dbReference type="PROSITE-ProRule" id="PRU00723"/>
    </source>
</evidence>
<evidence type="ECO:0008006" key="12">
    <source>
        <dbReference type="Google" id="ProtNLM"/>
    </source>
</evidence>
<dbReference type="SUPFAM" id="SSF57850">
    <property type="entry name" value="RING/U-box"/>
    <property type="match status" value="1"/>
</dbReference>
<feature type="region of interest" description="Disordered" evidence="7">
    <location>
        <begin position="34"/>
        <end position="68"/>
    </location>
</feature>
<name>A0ABQ8EW75_9FUNG</name>
<dbReference type="Proteomes" id="UP001648503">
    <property type="component" value="Unassembled WGS sequence"/>
</dbReference>
<dbReference type="PANTHER" id="PTHR11224:SF10">
    <property type="entry name" value="IP09428P-RELATED"/>
    <property type="match status" value="1"/>
</dbReference>
<dbReference type="PROSITE" id="PS50103">
    <property type="entry name" value="ZF_C3H1"/>
    <property type="match status" value="2"/>
</dbReference>
<protein>
    <recommendedName>
        <fullName evidence="12">RING-type E3 ubiquitin transferase</fullName>
    </recommendedName>
</protein>
<dbReference type="Gene3D" id="3.30.40.10">
    <property type="entry name" value="Zinc/RING finger domain, C3HC4 (zinc finger)"/>
    <property type="match status" value="1"/>
</dbReference>
<dbReference type="PROSITE" id="PS50089">
    <property type="entry name" value="ZF_RING_2"/>
    <property type="match status" value="1"/>
</dbReference>
<evidence type="ECO:0000256" key="7">
    <source>
        <dbReference type="SAM" id="MobiDB-lite"/>
    </source>
</evidence>
<keyword evidence="5 6" id="KW-0862">Zinc</keyword>
<comment type="caution">
    <text evidence="10">The sequence shown here is derived from an EMBL/GenBank/DDBJ whole genome shotgun (WGS) entry which is preliminary data.</text>
</comment>
<keyword evidence="4 6" id="KW-0863">Zinc-finger</keyword>
<feature type="domain" description="C3H1-type" evidence="9">
    <location>
        <begin position="70"/>
        <end position="97"/>
    </location>
</feature>
<keyword evidence="2 6" id="KW-0479">Metal-binding</keyword>
<evidence type="ECO:0000259" key="9">
    <source>
        <dbReference type="PROSITE" id="PS50103"/>
    </source>
</evidence>
<dbReference type="InterPro" id="IPR036855">
    <property type="entry name" value="Znf_CCCH_sf"/>
</dbReference>
<organism evidence="10 11">
    <name type="scientific">Batrachochytrium salamandrivorans</name>
    <dbReference type="NCBI Taxonomy" id="1357716"/>
    <lineage>
        <taxon>Eukaryota</taxon>
        <taxon>Fungi</taxon>
        <taxon>Fungi incertae sedis</taxon>
        <taxon>Chytridiomycota</taxon>
        <taxon>Chytridiomycota incertae sedis</taxon>
        <taxon>Chytridiomycetes</taxon>
        <taxon>Rhizophydiales</taxon>
        <taxon>Rhizophydiales incertae sedis</taxon>
        <taxon>Batrachochytrium</taxon>
    </lineage>
</organism>
<evidence type="ECO:0000256" key="2">
    <source>
        <dbReference type="ARBA" id="ARBA00022723"/>
    </source>
</evidence>
<dbReference type="InterPro" id="IPR017907">
    <property type="entry name" value="Znf_RING_CS"/>
</dbReference>
<feature type="zinc finger region" description="C3H1-type" evidence="6">
    <location>
        <begin position="70"/>
        <end position="97"/>
    </location>
</feature>
<evidence type="ECO:0000313" key="10">
    <source>
        <dbReference type="EMBL" id="KAH6587679.1"/>
    </source>
</evidence>
<evidence type="ECO:0000259" key="8">
    <source>
        <dbReference type="PROSITE" id="PS50089"/>
    </source>
</evidence>
<evidence type="ECO:0000256" key="5">
    <source>
        <dbReference type="ARBA" id="ARBA00022833"/>
    </source>
</evidence>
<dbReference type="InterPro" id="IPR000571">
    <property type="entry name" value="Znf_CCCH"/>
</dbReference>
<dbReference type="InterPro" id="IPR013083">
    <property type="entry name" value="Znf_RING/FYVE/PHD"/>
</dbReference>
<dbReference type="SUPFAM" id="SSF90229">
    <property type="entry name" value="CCCH zinc finger"/>
    <property type="match status" value="1"/>
</dbReference>